<dbReference type="EMBL" id="JFZB01000077">
    <property type="protein sequence ID" value="KFI24146.1"/>
    <property type="molecule type" value="Genomic_DNA"/>
</dbReference>
<keyword evidence="2" id="KW-1185">Reference proteome</keyword>
<evidence type="ECO:0000313" key="2">
    <source>
        <dbReference type="Proteomes" id="UP000028824"/>
    </source>
</evidence>
<proteinExistence type="predicted"/>
<comment type="caution">
    <text evidence="1">The sequence shown here is derived from an EMBL/GenBank/DDBJ whole genome shotgun (WGS) entry which is preliminary data.</text>
</comment>
<sequence length="85" mass="9436">MTEKFKSIQFVFRSSDAPFGFCNTADYVDDQTAALHEHVAKHGFHGYARVGTIALNLDQVAAFWSCDAGPDGKPIFPQTEADRRD</sequence>
<dbReference type="Proteomes" id="UP000028824">
    <property type="component" value="Unassembled WGS sequence"/>
</dbReference>
<evidence type="ECO:0000313" key="1">
    <source>
        <dbReference type="EMBL" id="KFI24146.1"/>
    </source>
</evidence>
<organism evidence="1 2">
    <name type="scientific">Paenirhodobacter enshiensis</name>
    <dbReference type="NCBI Taxonomy" id="1105367"/>
    <lineage>
        <taxon>Bacteria</taxon>
        <taxon>Pseudomonadati</taxon>
        <taxon>Pseudomonadota</taxon>
        <taxon>Alphaproteobacteria</taxon>
        <taxon>Rhodobacterales</taxon>
        <taxon>Rhodobacter group</taxon>
        <taxon>Paenirhodobacter</taxon>
    </lineage>
</organism>
<reference evidence="1 2" key="1">
    <citation type="submission" date="2014-03" db="EMBL/GenBank/DDBJ databases">
        <title>Genome of Paenirhodobacter enshiensis DW2-9.</title>
        <authorList>
            <person name="Wang D."/>
            <person name="Wang G."/>
        </authorList>
    </citation>
    <scope>NUCLEOTIDE SEQUENCE [LARGE SCALE GENOMIC DNA]</scope>
    <source>
        <strain evidence="1 2">DW2-9</strain>
    </source>
</reference>
<name>A0A086XQ46_9RHOB</name>
<dbReference type="AlphaFoldDB" id="A0A086XQ46"/>
<gene>
    <name evidence="1" type="ORF">CG50_13805</name>
</gene>
<dbReference type="STRING" id="1105367.CG50_13805"/>
<protein>
    <submittedName>
        <fullName evidence="1">Uncharacterized protein</fullName>
    </submittedName>
</protein>
<dbReference type="RefSeq" id="WP_036640628.1">
    <property type="nucleotide sequence ID" value="NZ_JFZB01000077.1"/>
</dbReference>
<accession>A0A086XQ46</accession>